<organism evidence="2 3">
    <name type="scientific">Bacteroides fragilis 3_1_12</name>
    <dbReference type="NCBI Taxonomy" id="457424"/>
    <lineage>
        <taxon>Bacteria</taxon>
        <taxon>Pseudomonadati</taxon>
        <taxon>Bacteroidota</taxon>
        <taxon>Bacteroidia</taxon>
        <taxon>Bacteroidales</taxon>
        <taxon>Bacteroidaceae</taxon>
        <taxon>Bacteroides</taxon>
    </lineage>
</organism>
<gene>
    <name evidence="2" type="ORF">BFAG_02046</name>
</gene>
<sequence>MITDINRASPPFPTGKAWTCNKQNKQGEASVADSFHTIKIYDYSKMILNV</sequence>
<reference evidence="2 3" key="1">
    <citation type="submission" date="2008-12" db="EMBL/GenBank/DDBJ databases">
        <title>Annotation of Bacteroides fragilis strain 3_1_12.</title>
        <authorList>
            <consortium name="The Broad Institute Genome Sequencing Platform"/>
            <person name="Ward D."/>
            <person name="Young S.K."/>
            <person name="Kodira C.D."/>
            <person name="Zeng Q."/>
            <person name="Koehrsen M."/>
            <person name="Alvarado L."/>
            <person name="Berlin A."/>
            <person name="Borenstein D."/>
            <person name="Chen Z."/>
            <person name="Engels R."/>
            <person name="Freedman E."/>
            <person name="Gellesch M."/>
            <person name="Goldberg J."/>
            <person name="Griggs A."/>
            <person name="Gujja S."/>
            <person name="Heiman D."/>
            <person name="Hepburn T."/>
            <person name="Howarth C."/>
            <person name="Jen D."/>
            <person name="Larson L."/>
            <person name="Lewis B."/>
            <person name="Mehta T."/>
            <person name="Park D."/>
            <person name="Pearson M."/>
            <person name="Roberts A."/>
            <person name="Saif S."/>
            <person name="Shea T."/>
            <person name="Shenoy N."/>
            <person name="Sisk P."/>
            <person name="Stolte C."/>
            <person name="Sykes S."/>
            <person name="Walk T."/>
            <person name="White J."/>
            <person name="Yandava C."/>
            <person name="Allen-Vercoe E."/>
            <person name="Strauss J."/>
            <person name="Ambrose C."/>
            <person name="Lander E."/>
            <person name="Nusbaum C."/>
            <person name="Galagan J."/>
            <person name="Birren B."/>
        </authorList>
    </citation>
    <scope>NUCLEOTIDE SEQUENCE [LARGE SCALE GENOMIC DNA]</scope>
    <source>
        <strain evidence="2 3">3_1_12</strain>
    </source>
</reference>
<name>A0ABN0BK95_BACFG</name>
<protein>
    <submittedName>
        <fullName evidence="2">Uncharacterized protein</fullName>
    </submittedName>
</protein>
<evidence type="ECO:0000256" key="1">
    <source>
        <dbReference type="SAM" id="MobiDB-lite"/>
    </source>
</evidence>
<proteinExistence type="predicted"/>
<evidence type="ECO:0000313" key="2">
    <source>
        <dbReference type="EMBL" id="EFR53351.1"/>
    </source>
</evidence>
<dbReference type="EMBL" id="EQ973213">
    <property type="protein sequence ID" value="EFR53351.1"/>
    <property type="molecule type" value="Genomic_DNA"/>
</dbReference>
<feature type="region of interest" description="Disordered" evidence="1">
    <location>
        <begin position="1"/>
        <end position="20"/>
    </location>
</feature>
<accession>A0ABN0BK95</accession>
<keyword evidence="3" id="KW-1185">Reference proteome</keyword>
<dbReference type="Proteomes" id="UP000005101">
    <property type="component" value="Unassembled WGS sequence"/>
</dbReference>
<evidence type="ECO:0000313" key="3">
    <source>
        <dbReference type="Proteomes" id="UP000005101"/>
    </source>
</evidence>